<organism evidence="3 4">
    <name type="scientific">Pontimonas salivibrio</name>
    <dbReference type="NCBI Taxonomy" id="1159327"/>
    <lineage>
        <taxon>Bacteria</taxon>
        <taxon>Bacillati</taxon>
        <taxon>Actinomycetota</taxon>
        <taxon>Actinomycetes</taxon>
        <taxon>Micrococcales</taxon>
        <taxon>Microbacteriaceae</taxon>
        <taxon>Pontimonas</taxon>
    </lineage>
</organism>
<evidence type="ECO:0000256" key="2">
    <source>
        <dbReference type="SAM" id="Phobius"/>
    </source>
</evidence>
<reference evidence="3 4" key="1">
    <citation type="submission" date="2018-02" db="EMBL/GenBank/DDBJ databases">
        <title>Complete genome of the streamlined marine actinobacterium Pontimonas salivibrio CL-TW6 adapted to coastal planktonic lifestype.</title>
        <authorList>
            <person name="Cho B.C."/>
            <person name="Hardies S.C."/>
            <person name="Jang G.I."/>
            <person name="Hwang C.Y."/>
        </authorList>
    </citation>
    <scope>NUCLEOTIDE SEQUENCE [LARGE SCALE GENOMIC DNA]</scope>
    <source>
        <strain evidence="3 4">CL-TW6</strain>
    </source>
</reference>
<feature type="compositionally biased region" description="Basic and acidic residues" evidence="1">
    <location>
        <begin position="46"/>
        <end position="65"/>
    </location>
</feature>
<dbReference type="InterPro" id="IPR021403">
    <property type="entry name" value="DUF3043"/>
</dbReference>
<evidence type="ECO:0000256" key="1">
    <source>
        <dbReference type="SAM" id="MobiDB-lite"/>
    </source>
</evidence>
<feature type="transmembrane region" description="Helical" evidence="2">
    <location>
        <begin position="85"/>
        <end position="105"/>
    </location>
</feature>
<accession>A0A2L2BQL6</accession>
<keyword evidence="2" id="KW-0812">Transmembrane</keyword>
<evidence type="ECO:0000313" key="3">
    <source>
        <dbReference type="EMBL" id="AVG23963.1"/>
    </source>
</evidence>
<keyword evidence="4" id="KW-1185">Reference proteome</keyword>
<dbReference type="KEGG" id="psai:C3B54_11995"/>
<feature type="region of interest" description="Disordered" evidence="1">
    <location>
        <begin position="1"/>
        <end position="65"/>
    </location>
</feature>
<dbReference type="RefSeq" id="WP_245867793.1">
    <property type="nucleotide sequence ID" value="NZ_CP026923.1"/>
</dbReference>
<feature type="transmembrane region" description="Helical" evidence="2">
    <location>
        <begin position="111"/>
        <end position="132"/>
    </location>
</feature>
<feature type="compositionally biased region" description="Basic and acidic residues" evidence="1">
    <location>
        <begin position="1"/>
        <end position="15"/>
    </location>
</feature>
<feature type="compositionally biased region" description="Basic and acidic residues" evidence="1">
    <location>
        <begin position="22"/>
        <end position="32"/>
    </location>
</feature>
<evidence type="ECO:0000313" key="4">
    <source>
        <dbReference type="Proteomes" id="UP000243077"/>
    </source>
</evidence>
<keyword evidence="2" id="KW-1133">Transmembrane helix</keyword>
<keyword evidence="2" id="KW-0472">Membrane</keyword>
<dbReference type="AlphaFoldDB" id="A0A2L2BQL6"/>
<proteinExistence type="predicted"/>
<name>A0A2L2BQL6_9MICO</name>
<gene>
    <name evidence="3" type="ORF">C3B54_11995</name>
</gene>
<sequence>MSETDNTHADGETVGKGRPTPRRKDREAESRRPLVSNNRKERKARQREQRDRARDGMARGDERYLPVRDKGPQKKWVRDFVDARWNFGEFLIPMMFAVIIATFLPSLEAQVISIIVLWGFFALAIIDAFWLGRQVRRGLGAKYGPENVEKGVRWYAAMRALQMRGLRLPKAQVARGERPS</sequence>
<dbReference type="Pfam" id="PF11241">
    <property type="entry name" value="DUF3043"/>
    <property type="match status" value="1"/>
</dbReference>
<dbReference type="Proteomes" id="UP000243077">
    <property type="component" value="Chromosome"/>
</dbReference>
<dbReference type="EMBL" id="CP026923">
    <property type="protein sequence ID" value="AVG23963.1"/>
    <property type="molecule type" value="Genomic_DNA"/>
</dbReference>
<protein>
    <submittedName>
        <fullName evidence="3">DUF3043-like protein</fullName>
    </submittedName>
</protein>